<protein>
    <submittedName>
        <fullName evidence="2">Uncharacterized protein</fullName>
    </submittedName>
</protein>
<organism evidence="2 3">
    <name type="scientific">Halocaridina rubra</name>
    <name type="common">Hawaiian red shrimp</name>
    <dbReference type="NCBI Taxonomy" id="373956"/>
    <lineage>
        <taxon>Eukaryota</taxon>
        <taxon>Metazoa</taxon>
        <taxon>Ecdysozoa</taxon>
        <taxon>Arthropoda</taxon>
        <taxon>Crustacea</taxon>
        <taxon>Multicrustacea</taxon>
        <taxon>Malacostraca</taxon>
        <taxon>Eumalacostraca</taxon>
        <taxon>Eucarida</taxon>
        <taxon>Decapoda</taxon>
        <taxon>Pleocyemata</taxon>
        <taxon>Caridea</taxon>
        <taxon>Atyoidea</taxon>
        <taxon>Atyidae</taxon>
        <taxon>Halocaridina</taxon>
    </lineage>
</organism>
<sequence length="65" mass="7572">MKRQELLRFLLCIRSEECASKPTANSAGLVNVPSTSTQDRYRTPDQIWVTPMSTQQKRFFAPRRQ</sequence>
<proteinExistence type="predicted"/>
<dbReference type="Proteomes" id="UP001381693">
    <property type="component" value="Unassembled WGS sequence"/>
</dbReference>
<gene>
    <name evidence="2" type="ORF">SK128_006707</name>
</gene>
<evidence type="ECO:0000256" key="1">
    <source>
        <dbReference type="SAM" id="MobiDB-lite"/>
    </source>
</evidence>
<accession>A0AAN8ZSQ3</accession>
<name>A0AAN8ZSQ3_HALRR</name>
<feature type="compositionally biased region" description="Polar residues" evidence="1">
    <location>
        <begin position="23"/>
        <end position="38"/>
    </location>
</feature>
<evidence type="ECO:0000313" key="3">
    <source>
        <dbReference type="Proteomes" id="UP001381693"/>
    </source>
</evidence>
<evidence type="ECO:0000313" key="2">
    <source>
        <dbReference type="EMBL" id="KAK7015874.1"/>
    </source>
</evidence>
<dbReference type="EMBL" id="JAXCGZ010023183">
    <property type="protein sequence ID" value="KAK7015874.1"/>
    <property type="molecule type" value="Genomic_DNA"/>
</dbReference>
<reference evidence="2 3" key="1">
    <citation type="submission" date="2023-11" db="EMBL/GenBank/DDBJ databases">
        <title>Halocaridina rubra genome assembly.</title>
        <authorList>
            <person name="Smith C."/>
        </authorList>
    </citation>
    <scope>NUCLEOTIDE SEQUENCE [LARGE SCALE GENOMIC DNA]</scope>
    <source>
        <strain evidence="2">EP-1</strain>
        <tissue evidence="2">Whole</tissue>
    </source>
</reference>
<comment type="caution">
    <text evidence="2">The sequence shown here is derived from an EMBL/GenBank/DDBJ whole genome shotgun (WGS) entry which is preliminary data.</text>
</comment>
<dbReference type="AlphaFoldDB" id="A0AAN8ZSQ3"/>
<keyword evidence="3" id="KW-1185">Reference proteome</keyword>
<feature type="region of interest" description="Disordered" evidence="1">
    <location>
        <begin position="23"/>
        <end position="44"/>
    </location>
</feature>